<dbReference type="Proteomes" id="UP000539313">
    <property type="component" value="Unassembled WGS sequence"/>
</dbReference>
<proteinExistence type="predicted"/>
<feature type="domain" description="CBS" evidence="1">
    <location>
        <begin position="101"/>
        <end position="146"/>
    </location>
</feature>
<dbReference type="InterPro" id="IPR046342">
    <property type="entry name" value="CBS_dom_sf"/>
</dbReference>
<evidence type="ECO:0000259" key="1">
    <source>
        <dbReference type="Pfam" id="PF00571"/>
    </source>
</evidence>
<protein>
    <submittedName>
        <fullName evidence="2">CBS domain-containing protein</fullName>
    </submittedName>
</protein>
<dbReference type="RefSeq" id="WP_182706432.1">
    <property type="nucleotide sequence ID" value="NZ_JACJII010000001.1"/>
</dbReference>
<reference evidence="2 3" key="1">
    <citation type="submission" date="2020-08" db="EMBL/GenBank/DDBJ databases">
        <title>Sequencing the genomes of 1000 actinobacteria strains.</title>
        <authorList>
            <person name="Klenk H.-P."/>
        </authorList>
    </citation>
    <scope>NUCLEOTIDE SEQUENCE [LARGE SCALE GENOMIC DNA]</scope>
    <source>
        <strain evidence="2 3">DSM 45823</strain>
    </source>
</reference>
<dbReference type="SUPFAM" id="SSF54631">
    <property type="entry name" value="CBS-domain pair"/>
    <property type="match status" value="1"/>
</dbReference>
<accession>A0A7W3R9Z4</accession>
<evidence type="ECO:0000313" key="2">
    <source>
        <dbReference type="EMBL" id="MBA9005204.1"/>
    </source>
</evidence>
<name>A0A7W3R9Z4_9ACTN</name>
<organism evidence="2 3">
    <name type="scientific">Thermomonospora cellulosilytica</name>
    <dbReference type="NCBI Taxonomy" id="1411118"/>
    <lineage>
        <taxon>Bacteria</taxon>
        <taxon>Bacillati</taxon>
        <taxon>Actinomycetota</taxon>
        <taxon>Actinomycetes</taxon>
        <taxon>Streptosporangiales</taxon>
        <taxon>Thermomonosporaceae</taxon>
        <taxon>Thermomonospora</taxon>
    </lineage>
</organism>
<dbReference type="AlphaFoldDB" id="A0A7W3R9Z4"/>
<evidence type="ECO:0000313" key="3">
    <source>
        <dbReference type="Proteomes" id="UP000539313"/>
    </source>
</evidence>
<sequence>MVRAEQIAERLPVVGLREGVRSAIDLIVRHDAPAVVVTDDDGRPHATLSACDVLGCALPSPVLHSRCLTRVYDEPYADRVIRELTERRVCDLISSAAGKTPTVDGRATAIELVEVMRRTGSPFVIVRLSDRSVGMVTARRILAWVAGAV</sequence>
<comment type="caution">
    <text evidence="2">The sequence shown here is derived from an EMBL/GenBank/DDBJ whole genome shotgun (WGS) entry which is preliminary data.</text>
</comment>
<dbReference type="InterPro" id="IPR000644">
    <property type="entry name" value="CBS_dom"/>
</dbReference>
<keyword evidence="3" id="KW-1185">Reference proteome</keyword>
<dbReference type="Pfam" id="PF00571">
    <property type="entry name" value="CBS"/>
    <property type="match status" value="1"/>
</dbReference>
<dbReference type="EMBL" id="JACJII010000001">
    <property type="protein sequence ID" value="MBA9005204.1"/>
    <property type="molecule type" value="Genomic_DNA"/>
</dbReference>
<gene>
    <name evidence="2" type="ORF">HNR21_004086</name>
</gene>
<dbReference type="Gene3D" id="3.10.580.10">
    <property type="entry name" value="CBS-domain"/>
    <property type="match status" value="1"/>
</dbReference>